<dbReference type="SUPFAM" id="SSF50249">
    <property type="entry name" value="Nucleic acid-binding proteins"/>
    <property type="match status" value="1"/>
</dbReference>
<evidence type="ECO:0000259" key="11">
    <source>
        <dbReference type="PROSITE" id="PS50172"/>
    </source>
</evidence>
<gene>
    <name evidence="10 12" type="primary">ligA</name>
    <name evidence="12" type="ORF">QUW08_12180</name>
</gene>
<feature type="binding site" evidence="10">
    <location>
        <position position="165"/>
    </location>
    <ligand>
        <name>NAD(+)</name>
        <dbReference type="ChEBI" id="CHEBI:57540"/>
    </ligand>
</feature>
<feature type="binding site" evidence="10">
    <location>
        <position position="415"/>
    </location>
    <ligand>
        <name>Zn(2+)</name>
        <dbReference type="ChEBI" id="CHEBI:29105"/>
    </ligand>
</feature>
<evidence type="ECO:0000256" key="10">
    <source>
        <dbReference type="HAMAP-Rule" id="MF_01588"/>
    </source>
</evidence>
<evidence type="ECO:0000256" key="8">
    <source>
        <dbReference type="ARBA" id="ARBA00023211"/>
    </source>
</evidence>
<keyword evidence="4 10" id="KW-0227">DNA damage</keyword>
<dbReference type="InterPro" id="IPR036420">
    <property type="entry name" value="BRCT_dom_sf"/>
</dbReference>
<dbReference type="HAMAP" id="MF_01588">
    <property type="entry name" value="DNA_ligase_A"/>
    <property type="match status" value="1"/>
</dbReference>
<dbReference type="SMART" id="SM00292">
    <property type="entry name" value="BRCT"/>
    <property type="match status" value="1"/>
</dbReference>
<dbReference type="InterPro" id="IPR001679">
    <property type="entry name" value="DNA_ligase"/>
</dbReference>
<feature type="binding site" evidence="10">
    <location>
        <position position="300"/>
    </location>
    <ligand>
        <name>NAD(+)</name>
        <dbReference type="ChEBI" id="CHEBI:57540"/>
    </ligand>
</feature>
<dbReference type="InterPro" id="IPR004150">
    <property type="entry name" value="NAD_DNA_ligase_OB"/>
</dbReference>
<dbReference type="NCBIfam" id="NF005932">
    <property type="entry name" value="PRK07956.1"/>
    <property type="match status" value="1"/>
</dbReference>
<reference evidence="12 13" key="1">
    <citation type="submission" date="2023-06" db="EMBL/GenBank/DDBJ databases">
        <title>Identification and characterization of horizontal gene transfer across gut microbiota members of farm animals based on homology search.</title>
        <authorList>
            <person name="Schwarzerova J."/>
            <person name="Nykrynova M."/>
            <person name="Jureckova K."/>
            <person name="Cejkova D."/>
            <person name="Rychlik I."/>
        </authorList>
    </citation>
    <scope>NUCLEOTIDE SEQUENCE [LARGE SCALE GENOMIC DNA]</scope>
    <source>
        <strain evidence="12 13">ET340</strain>
    </source>
</reference>
<keyword evidence="6 10" id="KW-0520">NAD</keyword>
<dbReference type="PIRSF" id="PIRSF001604">
    <property type="entry name" value="LigA"/>
    <property type="match status" value="1"/>
</dbReference>
<protein>
    <recommendedName>
        <fullName evidence="10">DNA ligase</fullName>
        <ecNumber evidence="10">6.5.1.2</ecNumber>
    </recommendedName>
    <alternativeName>
        <fullName evidence="10">Polydeoxyribonucleotide synthase [NAD(+)]</fullName>
    </alternativeName>
</protein>
<comment type="function">
    <text evidence="10">DNA ligase that catalyzes the formation of phosphodiester linkages between 5'-phosphoryl and 3'-hydroxyl groups in double-stranded DNA using NAD as a coenzyme and as the energy source for the reaction. It is essential for DNA replication and repair of damaged DNA.</text>
</comment>
<dbReference type="EC" id="6.5.1.2" evidence="10"/>
<comment type="caution">
    <text evidence="12">The sequence shown here is derived from an EMBL/GenBank/DDBJ whole genome shotgun (WGS) entry which is preliminary data.</text>
</comment>
<dbReference type="SUPFAM" id="SSF47781">
    <property type="entry name" value="RuvA domain 2-like"/>
    <property type="match status" value="1"/>
</dbReference>
<dbReference type="InterPro" id="IPR012340">
    <property type="entry name" value="NA-bd_OB-fold"/>
</dbReference>
<dbReference type="SUPFAM" id="SSF56091">
    <property type="entry name" value="DNA ligase/mRNA capping enzyme, catalytic domain"/>
    <property type="match status" value="1"/>
</dbReference>
<feature type="binding site" evidence="10">
    <location>
        <position position="410"/>
    </location>
    <ligand>
        <name>Zn(2+)</name>
        <dbReference type="ChEBI" id="CHEBI:29105"/>
    </ligand>
</feature>
<comment type="cofactor">
    <cofactor evidence="10">
        <name>Mg(2+)</name>
        <dbReference type="ChEBI" id="CHEBI:18420"/>
    </cofactor>
    <cofactor evidence="10">
        <name>Mn(2+)</name>
        <dbReference type="ChEBI" id="CHEBI:29035"/>
    </cofactor>
</comment>
<dbReference type="GO" id="GO:0003911">
    <property type="term" value="F:DNA ligase (NAD+) activity"/>
    <property type="evidence" value="ECO:0007669"/>
    <property type="project" value="UniProtKB-EC"/>
</dbReference>
<dbReference type="InterPro" id="IPR010994">
    <property type="entry name" value="RuvA_2-like"/>
</dbReference>
<evidence type="ECO:0000256" key="6">
    <source>
        <dbReference type="ARBA" id="ARBA00023027"/>
    </source>
</evidence>
<dbReference type="Gene3D" id="3.40.50.10190">
    <property type="entry name" value="BRCT domain"/>
    <property type="match status" value="1"/>
</dbReference>
<name>A0ABT7UT17_9FIRM</name>
<dbReference type="PROSITE" id="PS50172">
    <property type="entry name" value="BRCT"/>
    <property type="match status" value="1"/>
</dbReference>
<dbReference type="Proteomes" id="UP001529380">
    <property type="component" value="Unassembled WGS sequence"/>
</dbReference>
<dbReference type="CDD" id="cd17748">
    <property type="entry name" value="BRCT_DNA_ligase_like"/>
    <property type="match status" value="1"/>
</dbReference>
<organism evidence="12 13">
    <name type="scientific">Allofournierella massiliensis</name>
    <dbReference type="NCBI Taxonomy" id="1650663"/>
    <lineage>
        <taxon>Bacteria</taxon>
        <taxon>Bacillati</taxon>
        <taxon>Bacillota</taxon>
        <taxon>Clostridia</taxon>
        <taxon>Eubacteriales</taxon>
        <taxon>Oscillospiraceae</taxon>
        <taxon>Allofournierella</taxon>
    </lineage>
</organism>
<keyword evidence="1 10" id="KW-0436">Ligase</keyword>
<dbReference type="Gene3D" id="3.30.470.30">
    <property type="entry name" value="DNA ligase/mRNA capping enzyme"/>
    <property type="match status" value="1"/>
</dbReference>
<feature type="binding site" evidence="10">
    <location>
        <position position="130"/>
    </location>
    <ligand>
        <name>NAD(+)</name>
        <dbReference type="ChEBI" id="CHEBI:57540"/>
    </ligand>
</feature>
<dbReference type="InterPro" id="IPR001357">
    <property type="entry name" value="BRCT_dom"/>
</dbReference>
<evidence type="ECO:0000256" key="1">
    <source>
        <dbReference type="ARBA" id="ARBA00022598"/>
    </source>
</evidence>
<evidence type="ECO:0000256" key="9">
    <source>
        <dbReference type="ARBA" id="ARBA00034005"/>
    </source>
</evidence>
<dbReference type="Gene3D" id="1.10.150.20">
    <property type="entry name" value="5' to 3' exonuclease, C-terminal subdomain"/>
    <property type="match status" value="2"/>
</dbReference>
<feature type="binding site" evidence="10">
    <location>
        <position position="389"/>
    </location>
    <ligand>
        <name>Zn(2+)</name>
        <dbReference type="ChEBI" id="CHEBI:29105"/>
    </ligand>
</feature>
<evidence type="ECO:0000256" key="5">
    <source>
        <dbReference type="ARBA" id="ARBA00022833"/>
    </source>
</evidence>
<keyword evidence="7 10" id="KW-0234">DNA repair</keyword>
<evidence type="ECO:0000313" key="12">
    <source>
        <dbReference type="EMBL" id="MDM8202041.1"/>
    </source>
</evidence>
<dbReference type="Gene3D" id="2.40.50.140">
    <property type="entry name" value="Nucleic acid-binding proteins"/>
    <property type="match status" value="1"/>
</dbReference>
<dbReference type="Pfam" id="PF00533">
    <property type="entry name" value="BRCT"/>
    <property type="match status" value="1"/>
</dbReference>
<keyword evidence="8 10" id="KW-0464">Manganese</keyword>
<comment type="catalytic activity">
    <reaction evidence="9 10">
        <text>NAD(+) + (deoxyribonucleotide)n-3'-hydroxyl + 5'-phospho-(deoxyribonucleotide)m = (deoxyribonucleotide)n+m + AMP + beta-nicotinamide D-nucleotide.</text>
        <dbReference type="EC" id="6.5.1.2"/>
    </reaction>
</comment>
<evidence type="ECO:0000256" key="3">
    <source>
        <dbReference type="ARBA" id="ARBA00022723"/>
    </source>
</evidence>
<feature type="active site" description="N6-AMP-lysine intermediate" evidence="10">
    <location>
        <position position="109"/>
    </location>
</feature>
<keyword evidence="2 10" id="KW-0235">DNA replication</keyword>
<evidence type="ECO:0000256" key="2">
    <source>
        <dbReference type="ARBA" id="ARBA00022705"/>
    </source>
</evidence>
<dbReference type="Gene3D" id="1.10.287.610">
    <property type="entry name" value="Helix hairpin bin"/>
    <property type="match status" value="1"/>
</dbReference>
<dbReference type="RefSeq" id="WP_289600439.1">
    <property type="nucleotide sequence ID" value="NZ_JAUDCL010000025.1"/>
</dbReference>
<evidence type="ECO:0000256" key="4">
    <source>
        <dbReference type="ARBA" id="ARBA00022763"/>
    </source>
</evidence>
<dbReference type="SUPFAM" id="SSF52113">
    <property type="entry name" value="BRCT domain"/>
    <property type="match status" value="1"/>
</dbReference>
<dbReference type="Pfam" id="PF03120">
    <property type="entry name" value="OB_DNA_ligase"/>
    <property type="match status" value="1"/>
</dbReference>
<keyword evidence="10" id="KW-0460">Magnesium</keyword>
<feature type="binding site" evidence="10">
    <location>
        <position position="392"/>
    </location>
    <ligand>
        <name>Zn(2+)</name>
        <dbReference type="ChEBI" id="CHEBI:29105"/>
    </ligand>
</feature>
<dbReference type="SMART" id="SM00532">
    <property type="entry name" value="LIGANc"/>
    <property type="match status" value="1"/>
</dbReference>
<comment type="similarity">
    <text evidence="10">Belongs to the NAD-dependent DNA ligase family. LigA subfamily.</text>
</comment>
<evidence type="ECO:0000313" key="13">
    <source>
        <dbReference type="Proteomes" id="UP001529380"/>
    </source>
</evidence>
<evidence type="ECO:0000256" key="7">
    <source>
        <dbReference type="ARBA" id="ARBA00023204"/>
    </source>
</evidence>
<dbReference type="InterPro" id="IPR013840">
    <property type="entry name" value="DNAligase_N"/>
</dbReference>
<keyword evidence="3 10" id="KW-0479">Metal-binding</keyword>
<sequence length="658" mass="74311">MSANQNSNEHDRMRELIGKIHDADVAYYQQDRPIMTDREYDQLVDELQALEAETGLILSNSPTQHVGGEILDELVPVRHTKPMLSAGKTKQVEDLVKFAAGRAVLLSWKMDGLTIVLRYENGGLQQAITRGRDGIIGEDVTHTVRTFLNVPLTIPIREPFEVRGEGVISWDNFEKVNLSLGGDYTHPRNLAAGSVRKLDSGESRKRKLEFWAFDLVSDTLEHQSKLAQQELLQNSGFSVVPYIFLPESHTEQEVRDAVGAFQPKHFAYPVDGVIMEYDDVAYGRSLGATGHHENRLIALKWQDELYETRFTGAELATTRTGMVSITGLFEPVNMDGAMVSRAYLHNVDIFDSFQFGLGDTIKVYRANMIIPQIAENETRSNTFFLPLQCPCCGHRLSIRQTTGGTRQLYCENPHCAAKLVQKFAHFCEKTRMNIEGLSAVTLEKFIGHGWVKNFGDLYQLDQFRDEIISTDGFGEKSYERIHDAIEKSRSCTLAKFIAGLGIPMVGRHAGRELDRFFHGSWDEFEAALQKHFDFTVLPDFGQTMNDNIYAWYADKEEGKLWRPLLAQVHFKKENTDMESIKKTPFWGKTVVATGKLMGYTRDGIQEKLLMLGARPASSVTKKTDYLIVGEKAGSKLTKAQQLGIQTLTEEEFENMIAE</sequence>
<feature type="domain" description="BRCT" evidence="11">
    <location>
        <begin position="580"/>
        <end position="658"/>
    </location>
</feature>
<keyword evidence="13" id="KW-1185">Reference proteome</keyword>
<comment type="caution">
    <text evidence="10">Lacks conserved residue(s) required for the propagation of feature annotation.</text>
</comment>
<feature type="binding site" evidence="10">
    <location>
        <begin position="37"/>
        <end position="41"/>
    </location>
    <ligand>
        <name>NAD(+)</name>
        <dbReference type="ChEBI" id="CHEBI:57540"/>
    </ligand>
</feature>
<accession>A0ABT7UT17</accession>
<proteinExistence type="inferred from homology"/>
<dbReference type="InterPro" id="IPR013839">
    <property type="entry name" value="DNAligase_adenylation"/>
</dbReference>
<keyword evidence="5 10" id="KW-0862">Zinc</keyword>
<dbReference type="Pfam" id="PF01653">
    <property type="entry name" value="DNA_ligase_aden"/>
    <property type="match status" value="1"/>
</dbReference>
<feature type="binding site" evidence="10">
    <location>
        <begin position="85"/>
        <end position="86"/>
    </location>
    <ligand>
        <name>NAD(+)</name>
        <dbReference type="ChEBI" id="CHEBI:57540"/>
    </ligand>
</feature>
<dbReference type="EMBL" id="JAUDCL010000025">
    <property type="protein sequence ID" value="MDM8202041.1"/>
    <property type="molecule type" value="Genomic_DNA"/>
</dbReference>
<dbReference type="NCBIfam" id="TIGR00575">
    <property type="entry name" value="dnlj"/>
    <property type="match status" value="1"/>
</dbReference>